<evidence type="ECO:0000313" key="2">
    <source>
        <dbReference type="Proteomes" id="UP000775213"/>
    </source>
</evidence>
<organism evidence="1 2">
    <name type="scientific">Dendrobium chrysotoxum</name>
    <name type="common">Orchid</name>
    <dbReference type="NCBI Taxonomy" id="161865"/>
    <lineage>
        <taxon>Eukaryota</taxon>
        <taxon>Viridiplantae</taxon>
        <taxon>Streptophyta</taxon>
        <taxon>Embryophyta</taxon>
        <taxon>Tracheophyta</taxon>
        <taxon>Spermatophyta</taxon>
        <taxon>Magnoliopsida</taxon>
        <taxon>Liliopsida</taxon>
        <taxon>Asparagales</taxon>
        <taxon>Orchidaceae</taxon>
        <taxon>Epidendroideae</taxon>
        <taxon>Malaxideae</taxon>
        <taxon>Dendrobiinae</taxon>
        <taxon>Dendrobium</taxon>
    </lineage>
</organism>
<evidence type="ECO:0000313" key="1">
    <source>
        <dbReference type="EMBL" id="KAH0452392.1"/>
    </source>
</evidence>
<proteinExistence type="predicted"/>
<keyword evidence="2" id="KW-1185">Reference proteome</keyword>
<name>A0AAV7G9F6_DENCH</name>
<dbReference type="EMBL" id="JAGFBR010000017">
    <property type="protein sequence ID" value="KAH0452392.1"/>
    <property type="molecule type" value="Genomic_DNA"/>
</dbReference>
<reference evidence="1 2" key="1">
    <citation type="journal article" date="2021" name="Hortic Res">
        <title>Chromosome-scale assembly of the Dendrobium chrysotoxum genome enhances the understanding of orchid evolution.</title>
        <authorList>
            <person name="Zhang Y."/>
            <person name="Zhang G.Q."/>
            <person name="Zhang D."/>
            <person name="Liu X.D."/>
            <person name="Xu X.Y."/>
            <person name="Sun W.H."/>
            <person name="Yu X."/>
            <person name="Zhu X."/>
            <person name="Wang Z.W."/>
            <person name="Zhao X."/>
            <person name="Zhong W.Y."/>
            <person name="Chen H."/>
            <person name="Yin W.L."/>
            <person name="Huang T."/>
            <person name="Niu S.C."/>
            <person name="Liu Z.J."/>
        </authorList>
    </citation>
    <scope>NUCLEOTIDE SEQUENCE [LARGE SCALE GENOMIC DNA]</scope>
    <source>
        <strain evidence="1">Lindl</strain>
    </source>
</reference>
<dbReference type="AlphaFoldDB" id="A0AAV7G9F6"/>
<comment type="caution">
    <text evidence="1">The sequence shown here is derived from an EMBL/GenBank/DDBJ whole genome shotgun (WGS) entry which is preliminary data.</text>
</comment>
<gene>
    <name evidence="1" type="ORF">IEQ34_019691</name>
</gene>
<dbReference type="Proteomes" id="UP000775213">
    <property type="component" value="Unassembled WGS sequence"/>
</dbReference>
<accession>A0AAV7G9F6</accession>
<protein>
    <submittedName>
        <fullName evidence="1">Uncharacterized protein</fullName>
    </submittedName>
</protein>
<sequence>MRERHVERLVGTYGSGLLSSPASVVRPHYSLPVLDIRVLIECGTLTDLPYDTLATAVRLLFLHSYDFRKFGRRRHTSKDTFIINPI</sequence>